<evidence type="ECO:0000313" key="2">
    <source>
        <dbReference type="Proteomes" id="UP000271098"/>
    </source>
</evidence>
<evidence type="ECO:0000313" key="3">
    <source>
        <dbReference type="WBParaSite" id="GPUH_0002104501-mRNA-1"/>
    </source>
</evidence>
<dbReference type="AlphaFoldDB" id="A0A183EJ79"/>
<dbReference type="EMBL" id="UYRT01091659">
    <property type="protein sequence ID" value="VDN37325.1"/>
    <property type="molecule type" value="Genomic_DNA"/>
</dbReference>
<reference evidence="1 2" key="2">
    <citation type="submission" date="2018-11" db="EMBL/GenBank/DDBJ databases">
        <authorList>
            <consortium name="Pathogen Informatics"/>
        </authorList>
    </citation>
    <scope>NUCLEOTIDE SEQUENCE [LARGE SCALE GENOMIC DNA]</scope>
</reference>
<organism evidence="3">
    <name type="scientific">Gongylonema pulchrum</name>
    <dbReference type="NCBI Taxonomy" id="637853"/>
    <lineage>
        <taxon>Eukaryota</taxon>
        <taxon>Metazoa</taxon>
        <taxon>Ecdysozoa</taxon>
        <taxon>Nematoda</taxon>
        <taxon>Chromadorea</taxon>
        <taxon>Rhabditida</taxon>
        <taxon>Spirurina</taxon>
        <taxon>Spiruromorpha</taxon>
        <taxon>Spiruroidea</taxon>
        <taxon>Gongylonematidae</taxon>
        <taxon>Gongylonema</taxon>
    </lineage>
</organism>
<evidence type="ECO:0000313" key="1">
    <source>
        <dbReference type="EMBL" id="VDN37325.1"/>
    </source>
</evidence>
<gene>
    <name evidence="1" type="ORF">GPUH_LOCUS21021</name>
</gene>
<proteinExistence type="predicted"/>
<protein>
    <submittedName>
        <fullName evidence="1 3">Uncharacterized protein</fullName>
    </submittedName>
</protein>
<dbReference type="Proteomes" id="UP000271098">
    <property type="component" value="Unassembled WGS sequence"/>
</dbReference>
<keyword evidence="2" id="KW-1185">Reference proteome</keyword>
<reference evidence="3" key="1">
    <citation type="submission" date="2016-06" db="UniProtKB">
        <authorList>
            <consortium name="WormBaseParasite"/>
        </authorList>
    </citation>
    <scope>IDENTIFICATION</scope>
</reference>
<dbReference type="WBParaSite" id="GPUH_0002104501-mRNA-1">
    <property type="protein sequence ID" value="GPUH_0002104501-mRNA-1"/>
    <property type="gene ID" value="GPUH_0002104501"/>
</dbReference>
<accession>A0A183EJ79</accession>
<dbReference type="OrthoDB" id="2014905at2759"/>
<sequence>MHRLKQQIVLFLRRIWPPADGLCPTFALNSDLMLPGNTSGRLMQVEDIIDRLRVALGVPKIRTCDAKKVTRKFDCHRLLQLKKNLVVCQHCGSYHEFNRICEKQSTNVKFDDDARPHSRNLRGHPVADATDTQRIVELGIPRPTWFKPKFFDNSFRDDKH</sequence>
<name>A0A183EJ79_9BILA</name>